<dbReference type="Proteomes" id="UP000451233">
    <property type="component" value="Unassembled WGS sequence"/>
</dbReference>
<keyword evidence="5" id="KW-0472">Membrane</keyword>
<dbReference type="Pfam" id="PF07695">
    <property type="entry name" value="7TMR-DISM_7TM"/>
    <property type="match status" value="1"/>
</dbReference>
<keyword evidence="6" id="KW-0732">Signal</keyword>
<dbReference type="EC" id="2.7.13.3" evidence="2"/>
<keyword evidence="4" id="KW-0175">Coiled coil</keyword>
<feature type="coiled-coil region" evidence="4">
    <location>
        <begin position="434"/>
        <end position="464"/>
    </location>
</feature>
<feature type="signal peptide" evidence="6">
    <location>
        <begin position="1"/>
        <end position="19"/>
    </location>
</feature>
<dbReference type="SUPFAM" id="SSF49785">
    <property type="entry name" value="Galactose-binding domain-like"/>
    <property type="match status" value="1"/>
</dbReference>
<keyword evidence="9" id="KW-1185">Reference proteome</keyword>
<dbReference type="Pfam" id="PF02518">
    <property type="entry name" value="HATPase_c"/>
    <property type="match status" value="1"/>
</dbReference>
<name>A0A7K1XVI4_9SPHI</name>
<comment type="catalytic activity">
    <reaction evidence="1">
        <text>ATP + protein L-histidine = ADP + protein N-phospho-L-histidine.</text>
        <dbReference type="EC" id="2.7.13.3"/>
    </reaction>
</comment>
<dbReference type="SUPFAM" id="SSF55874">
    <property type="entry name" value="ATPase domain of HSP90 chaperone/DNA topoisomerase II/histidine kinase"/>
    <property type="match status" value="1"/>
</dbReference>
<dbReference type="InterPro" id="IPR004358">
    <property type="entry name" value="Sig_transdc_His_kin-like_C"/>
</dbReference>
<proteinExistence type="predicted"/>
<feature type="transmembrane region" description="Helical" evidence="5">
    <location>
        <begin position="370"/>
        <end position="396"/>
    </location>
</feature>
<evidence type="ECO:0000256" key="6">
    <source>
        <dbReference type="SAM" id="SignalP"/>
    </source>
</evidence>
<sequence length="710" mass="78635">MSVSLRLFLLTVMLIAAKAAMPAPRYMEASGVTDIGVLPPPGILLHGWKFHAGDDISWAGTDFDDSRWAIQDSIVNLYQLLNGNPSARAWLRLRFRVNDAADARTLALVCNQYFASEIYLDGQRIARYGAIGADPAHINAWNTLGEPLALPCTPGKVHTLAIRCVQQPDLRYQPGQFSARLRALPDAIKAYAANIRSRLPQTILSGVFAILFFLHLAFFLYYPNDRTNIWYAIFMAITGIGLVISISLERAHDLAARILFIDLMNASYLGCIFFVLTVYQLFNYRNRVSLTVVALLMIVISITDYATRRIQSSVADSIPLLMVIESFRVSLWAYRRKMPGANVLLAGLVPVFLFSLFSLVYLVIAGPNLLYNISFSLSAVVVPVFMSVVLAIKFAATSRTLEKKLAEVETLSAKTLQQEQEKQHLLARQNIVLEEQVTERTASLNRSLEELKQTQAQLVQSEKMASLGELTAGIAHEIQNPLNFVNNFSEVSVELVQEAEEGIENEEWEEVKDVLGDLKLNLSKISHHGKRADSIVKGMLQHSRASSGTKEPTDLNALADEYLRLSYHGLRAKDKNFNAELVTDFDPALPKVSVIPQDVGRVLLNLFNNAFQATQEQAKRSGDLYKPRVEVTTAQTASGVEIRVKDNGHGIPGDIRDKIFQPFFTTKPTGEGTGLGLSLSYDIVVKGHGGKLELAGEEGTTFRIILPAQS</sequence>
<dbReference type="SMART" id="SM00387">
    <property type="entry name" value="HATPase_c"/>
    <property type="match status" value="1"/>
</dbReference>
<feature type="transmembrane region" description="Helical" evidence="5">
    <location>
        <begin position="341"/>
        <end position="364"/>
    </location>
</feature>
<dbReference type="InterPro" id="IPR003594">
    <property type="entry name" value="HATPase_dom"/>
</dbReference>
<dbReference type="Gene3D" id="2.60.120.260">
    <property type="entry name" value="Galactose-binding domain-like"/>
    <property type="match status" value="1"/>
</dbReference>
<dbReference type="PANTHER" id="PTHR43065">
    <property type="entry name" value="SENSOR HISTIDINE KINASE"/>
    <property type="match status" value="1"/>
</dbReference>
<feature type="transmembrane region" description="Helical" evidence="5">
    <location>
        <begin position="203"/>
        <end position="222"/>
    </location>
</feature>
<dbReference type="PROSITE" id="PS50109">
    <property type="entry name" value="HIS_KIN"/>
    <property type="match status" value="1"/>
</dbReference>
<reference evidence="8 9" key="1">
    <citation type="submission" date="2019-11" db="EMBL/GenBank/DDBJ databases">
        <title>Pedobacter sp. HMF7056 Genome sequencing and assembly.</title>
        <authorList>
            <person name="Kang H."/>
            <person name="Kim H."/>
            <person name="Joh K."/>
        </authorList>
    </citation>
    <scope>NUCLEOTIDE SEQUENCE [LARGE SCALE GENOMIC DNA]</scope>
    <source>
        <strain evidence="8 9">HMF7056</strain>
    </source>
</reference>
<dbReference type="Gene3D" id="1.10.287.130">
    <property type="match status" value="1"/>
</dbReference>
<evidence type="ECO:0000256" key="2">
    <source>
        <dbReference type="ARBA" id="ARBA00012438"/>
    </source>
</evidence>
<feature type="chain" id="PRO_5029695945" description="histidine kinase" evidence="6">
    <location>
        <begin position="20"/>
        <end position="710"/>
    </location>
</feature>
<dbReference type="InterPro" id="IPR036890">
    <property type="entry name" value="HATPase_C_sf"/>
</dbReference>
<feature type="transmembrane region" description="Helical" evidence="5">
    <location>
        <begin position="229"/>
        <end position="248"/>
    </location>
</feature>
<protein>
    <recommendedName>
        <fullName evidence="2">histidine kinase</fullName>
        <ecNumber evidence="2">2.7.13.3</ecNumber>
    </recommendedName>
</protein>
<dbReference type="RefSeq" id="WP_160905492.1">
    <property type="nucleotide sequence ID" value="NZ_WVHS01000001.1"/>
</dbReference>
<dbReference type="InterPro" id="IPR011623">
    <property type="entry name" value="7TMR_DISM_rcpt_extracell_dom1"/>
</dbReference>
<keyword evidence="8" id="KW-0808">Transferase</keyword>
<keyword evidence="5" id="KW-1133">Transmembrane helix</keyword>
<evidence type="ECO:0000313" key="9">
    <source>
        <dbReference type="Proteomes" id="UP000451233"/>
    </source>
</evidence>
<dbReference type="InterPro" id="IPR008979">
    <property type="entry name" value="Galactose-bd-like_sf"/>
</dbReference>
<dbReference type="AlphaFoldDB" id="A0A7K1XVI4"/>
<organism evidence="8 9">
    <name type="scientific">Hufsiella ginkgonis</name>
    <dbReference type="NCBI Taxonomy" id="2695274"/>
    <lineage>
        <taxon>Bacteria</taxon>
        <taxon>Pseudomonadati</taxon>
        <taxon>Bacteroidota</taxon>
        <taxon>Sphingobacteriia</taxon>
        <taxon>Sphingobacteriales</taxon>
        <taxon>Sphingobacteriaceae</taxon>
        <taxon>Hufsiella</taxon>
    </lineage>
</organism>
<evidence type="ECO:0000256" key="3">
    <source>
        <dbReference type="ARBA" id="ARBA00022553"/>
    </source>
</evidence>
<evidence type="ECO:0000256" key="4">
    <source>
        <dbReference type="SAM" id="Coils"/>
    </source>
</evidence>
<evidence type="ECO:0000256" key="1">
    <source>
        <dbReference type="ARBA" id="ARBA00000085"/>
    </source>
</evidence>
<dbReference type="GO" id="GO:0000155">
    <property type="term" value="F:phosphorelay sensor kinase activity"/>
    <property type="evidence" value="ECO:0007669"/>
    <property type="project" value="InterPro"/>
</dbReference>
<feature type="transmembrane region" description="Helical" evidence="5">
    <location>
        <begin position="254"/>
        <end position="276"/>
    </location>
</feature>
<dbReference type="Gene3D" id="3.30.565.10">
    <property type="entry name" value="Histidine kinase-like ATPase, C-terminal domain"/>
    <property type="match status" value="1"/>
</dbReference>
<dbReference type="CDD" id="cd00082">
    <property type="entry name" value="HisKA"/>
    <property type="match status" value="1"/>
</dbReference>
<keyword evidence="3" id="KW-0597">Phosphoprotein</keyword>
<evidence type="ECO:0000256" key="5">
    <source>
        <dbReference type="SAM" id="Phobius"/>
    </source>
</evidence>
<dbReference type="EMBL" id="WVHS01000001">
    <property type="protein sequence ID" value="MXV14526.1"/>
    <property type="molecule type" value="Genomic_DNA"/>
</dbReference>
<comment type="caution">
    <text evidence="8">The sequence shown here is derived from an EMBL/GenBank/DDBJ whole genome shotgun (WGS) entry which is preliminary data.</text>
</comment>
<feature type="transmembrane region" description="Helical" evidence="5">
    <location>
        <begin position="288"/>
        <end position="306"/>
    </location>
</feature>
<dbReference type="SMART" id="SM00388">
    <property type="entry name" value="HisKA"/>
    <property type="match status" value="1"/>
</dbReference>
<dbReference type="PRINTS" id="PR00344">
    <property type="entry name" value="BCTRLSENSOR"/>
</dbReference>
<dbReference type="SUPFAM" id="SSF47384">
    <property type="entry name" value="Homodimeric domain of signal transducing histidine kinase"/>
    <property type="match status" value="1"/>
</dbReference>
<keyword evidence="5" id="KW-0812">Transmembrane</keyword>
<dbReference type="InterPro" id="IPR036097">
    <property type="entry name" value="HisK_dim/P_sf"/>
</dbReference>
<dbReference type="InterPro" id="IPR005467">
    <property type="entry name" value="His_kinase_dom"/>
</dbReference>
<dbReference type="InterPro" id="IPR003661">
    <property type="entry name" value="HisK_dim/P_dom"/>
</dbReference>
<evidence type="ECO:0000313" key="8">
    <source>
        <dbReference type="EMBL" id="MXV14526.1"/>
    </source>
</evidence>
<accession>A0A7K1XVI4</accession>
<gene>
    <name evidence="8" type="ORF">GS398_04385</name>
</gene>
<evidence type="ECO:0000259" key="7">
    <source>
        <dbReference type="PROSITE" id="PS50109"/>
    </source>
</evidence>
<feature type="domain" description="Histidine kinase" evidence="7">
    <location>
        <begin position="473"/>
        <end position="710"/>
    </location>
</feature>
<dbReference type="PANTHER" id="PTHR43065:SF42">
    <property type="entry name" value="TWO-COMPONENT SENSOR PPRA"/>
    <property type="match status" value="1"/>
</dbReference>
<keyword evidence="8" id="KW-0418">Kinase</keyword>